<dbReference type="EMBL" id="AZHE01000010">
    <property type="protein sequence ID" value="KHN97513.1"/>
    <property type="molecule type" value="Genomic_DNA"/>
</dbReference>
<dbReference type="GO" id="GO:0046512">
    <property type="term" value="P:sphingosine biosynthetic process"/>
    <property type="evidence" value="ECO:0007669"/>
    <property type="project" value="TreeGrafter"/>
</dbReference>
<evidence type="ECO:0000256" key="7">
    <source>
        <dbReference type="SAM" id="SignalP"/>
    </source>
</evidence>
<gene>
    <name evidence="10" type="ORF">MAM_04528</name>
</gene>
<comment type="cofactor">
    <cofactor evidence="4">
        <name>Zn(2+)</name>
        <dbReference type="ChEBI" id="CHEBI:29105"/>
    </cofactor>
    <text evidence="4">Binds 1 zinc ion per subunit.</text>
</comment>
<evidence type="ECO:0000256" key="5">
    <source>
        <dbReference type="RuleBase" id="RU366019"/>
    </source>
</evidence>
<dbReference type="InterPro" id="IPR038445">
    <property type="entry name" value="NCDase_C_sf"/>
</dbReference>
<dbReference type="GeneID" id="63738983"/>
<dbReference type="AlphaFoldDB" id="A0A0B2WTX9"/>
<dbReference type="InterPro" id="IPR006823">
    <property type="entry name" value="Ceramidase_alk"/>
</dbReference>
<dbReference type="InterPro" id="IPR031331">
    <property type="entry name" value="NEUT/ALK_ceramidase_C"/>
</dbReference>
<feature type="domain" description="Neutral/alkaline non-lysosomal ceramidase N-terminal" evidence="8">
    <location>
        <begin position="59"/>
        <end position="578"/>
    </location>
</feature>
<dbReference type="PANTHER" id="PTHR12670">
    <property type="entry name" value="CERAMIDASE"/>
    <property type="match status" value="1"/>
</dbReference>
<evidence type="ECO:0000313" key="11">
    <source>
        <dbReference type="Proteomes" id="UP000030816"/>
    </source>
</evidence>
<dbReference type="GO" id="GO:0046872">
    <property type="term" value="F:metal ion binding"/>
    <property type="evidence" value="ECO:0007669"/>
    <property type="project" value="UniProtKB-KW"/>
</dbReference>
<dbReference type="Gene3D" id="2.60.40.2300">
    <property type="entry name" value="Neutral/alkaline non-lysosomal ceramidase, C-terminal domain"/>
    <property type="match status" value="1"/>
</dbReference>
<evidence type="ECO:0000256" key="1">
    <source>
        <dbReference type="ARBA" id="ARBA00009835"/>
    </source>
</evidence>
<evidence type="ECO:0000256" key="2">
    <source>
        <dbReference type="ARBA" id="ARBA00022801"/>
    </source>
</evidence>
<keyword evidence="4" id="KW-0862">Zinc</keyword>
<dbReference type="GO" id="GO:0017040">
    <property type="term" value="F:N-acylsphingosine amidohydrolase activity"/>
    <property type="evidence" value="ECO:0007669"/>
    <property type="project" value="UniProtKB-UniRule"/>
</dbReference>
<sequence length="744" mass="81807">MELQRSCSGLLGLFILLLTCVPGIFARPGSFYDTGPQTSSEFQSRPAPRSAKNSTHDKYLIGTGKADITGPVAEIILSGYANLQQVGGGIRQRLFSRAFIIGDVDNPEDRIVYVVLDNLVGDTAIRYGVLDALKALGAPYSVYGQHNVALAATHSHSGPGGWNNYLIPQIPGLGFTPESYQAIVDGATLSIKRAHESLEEGYLDVGTTEITDASINRSQWSYLHNPAEERAKYSASTDTTMTLLRFTRASDNKITGLLNWFPVHGTSLYRNNTHVAGDNKGLAAWMTEQTLRGDSAFASNLVAAFSQANLGDASPNVEGAWCEDGSGTQCDFENATCADGTVAKCQGRGPRWQVQDQGASSCHEIALRQLRGVKEILASMSKSATPVRGPTVKSFHFFHDMEYWEFTTLNGETAMTCPAALGYGFAAGTTDGRGEFDFVQGDNGKPRNYRPWDFILHLIKNPSLRQMECQKPKHIFLSGGELKQPYEWEPSIVDVMMFRVGQLVMILSPSEVTTMSGRRWKEAVEKQATSFVDDPVVVLGSPANTYAHYVATPEEYDVQRYEGASTLFGRHELDAYINLTVSNMHYLRPDATDKPEQGKLPPDNRKKSFNLVLPVMYDTAPPLRAFGKVLTQPKAEYKRGDAVKASFQGANPRNNLRLEGTFAAVEKQGKDGTWSQVVDDSDWYLVFTWRRTNTIFGYSEVDFVWDTSGNAGPGTYRFKYYGDARNPGAGIHAFTGTSNAFKIG</sequence>
<name>A0A0B2WTX9_METAS</name>
<feature type="chain" id="PRO_5002081583" description="Neutral ceramidase" evidence="7">
    <location>
        <begin position="27"/>
        <end position="744"/>
    </location>
</feature>
<evidence type="ECO:0000256" key="4">
    <source>
        <dbReference type="PIRSR" id="PIRSR606823-2"/>
    </source>
</evidence>
<comment type="catalytic activity">
    <reaction evidence="5">
        <text>an N-acylsphing-4-enine + H2O = sphing-4-enine + a fatty acid</text>
        <dbReference type="Rhea" id="RHEA:20856"/>
        <dbReference type="ChEBI" id="CHEBI:15377"/>
        <dbReference type="ChEBI" id="CHEBI:28868"/>
        <dbReference type="ChEBI" id="CHEBI:52639"/>
        <dbReference type="ChEBI" id="CHEBI:57756"/>
        <dbReference type="EC" id="3.5.1.23"/>
    </reaction>
</comment>
<feature type="active site" description="Nucleophile" evidence="3">
    <location>
        <position position="314"/>
    </location>
</feature>
<dbReference type="GO" id="GO:0005576">
    <property type="term" value="C:extracellular region"/>
    <property type="evidence" value="ECO:0007669"/>
    <property type="project" value="TreeGrafter"/>
</dbReference>
<accession>A0A0B2WTX9</accession>
<dbReference type="InterPro" id="IPR031329">
    <property type="entry name" value="NEUT/ALK_ceramidase_N"/>
</dbReference>
<dbReference type="HOGENOM" id="CLU_011300_0_1_1"/>
<comment type="similarity">
    <text evidence="1 5">Belongs to the neutral ceramidase family.</text>
</comment>
<keyword evidence="7" id="KW-0732">Signal</keyword>
<protein>
    <recommendedName>
        <fullName evidence="5">Neutral ceramidase</fullName>
        <ecNumber evidence="5">3.5.1.23</ecNumber>
    </recommendedName>
</protein>
<feature type="binding site" evidence="4">
    <location>
        <position position="511"/>
    </location>
    <ligand>
        <name>Zn(2+)</name>
        <dbReference type="ChEBI" id="CHEBI:29105"/>
    </ligand>
</feature>
<dbReference type="GO" id="GO:0046514">
    <property type="term" value="P:ceramide catabolic process"/>
    <property type="evidence" value="ECO:0007669"/>
    <property type="project" value="InterPro"/>
</dbReference>
<evidence type="ECO:0000256" key="3">
    <source>
        <dbReference type="PIRSR" id="PIRSR606823-1"/>
    </source>
</evidence>
<dbReference type="Proteomes" id="UP000030816">
    <property type="component" value="Unassembled WGS sequence"/>
</dbReference>
<dbReference type="OrthoDB" id="191371at2759"/>
<feature type="domain" description="Neutral/alkaline non-lysosomal ceramidase C-terminal" evidence="9">
    <location>
        <begin position="582"/>
        <end position="743"/>
    </location>
</feature>
<dbReference type="STRING" id="1081103.A0A0B2WTX9"/>
<dbReference type="EC" id="3.5.1.23" evidence="5"/>
<keyword evidence="5" id="KW-0443">Lipid metabolism</keyword>
<dbReference type="Pfam" id="PF04734">
    <property type="entry name" value="Ceramidase_alk"/>
    <property type="match status" value="1"/>
</dbReference>
<evidence type="ECO:0000256" key="6">
    <source>
        <dbReference type="SAM" id="MobiDB-lite"/>
    </source>
</evidence>
<reference evidence="10 11" key="1">
    <citation type="journal article" date="2014" name="Proc. Natl. Acad. Sci. U.S.A.">
        <title>Trajectory and genomic determinants of fungal-pathogen speciation and host adaptation.</title>
        <authorList>
            <person name="Hu X."/>
            <person name="Xiao G."/>
            <person name="Zheng P."/>
            <person name="Shang Y."/>
            <person name="Su Y."/>
            <person name="Zhang X."/>
            <person name="Liu X."/>
            <person name="Zhan S."/>
            <person name="St Leger R.J."/>
            <person name="Wang C."/>
        </authorList>
    </citation>
    <scope>NUCLEOTIDE SEQUENCE [LARGE SCALE GENOMIC DNA]</scope>
    <source>
        <strain evidence="10 11">ARSEF 1941</strain>
    </source>
</reference>
<dbReference type="PANTHER" id="PTHR12670:SF20">
    <property type="entry name" value="NEUTRAL CERAMIDASE"/>
    <property type="match status" value="1"/>
</dbReference>
<keyword evidence="2 5" id="KW-0378">Hydrolase</keyword>
<feature type="binding site" evidence="4">
    <location>
        <position position="154"/>
    </location>
    <ligand>
        <name>Zn(2+)</name>
        <dbReference type="ChEBI" id="CHEBI:29105"/>
    </ligand>
</feature>
<keyword evidence="11" id="KW-1185">Reference proteome</keyword>
<feature type="binding site" evidence="4">
    <location>
        <position position="264"/>
    </location>
    <ligand>
        <name>Zn(2+)</name>
        <dbReference type="ChEBI" id="CHEBI:29105"/>
    </ligand>
</feature>
<organism evidence="10 11">
    <name type="scientific">Metarhizium album (strain ARSEF 1941)</name>
    <dbReference type="NCBI Taxonomy" id="1081103"/>
    <lineage>
        <taxon>Eukaryota</taxon>
        <taxon>Fungi</taxon>
        <taxon>Dikarya</taxon>
        <taxon>Ascomycota</taxon>
        <taxon>Pezizomycotina</taxon>
        <taxon>Sordariomycetes</taxon>
        <taxon>Hypocreomycetidae</taxon>
        <taxon>Hypocreales</taxon>
        <taxon>Clavicipitaceae</taxon>
        <taxon>Metarhizium</taxon>
    </lineage>
</organism>
<keyword evidence="5" id="KW-0746">Sphingolipid metabolism</keyword>
<feature type="signal peptide" evidence="7">
    <location>
        <begin position="1"/>
        <end position="26"/>
    </location>
</feature>
<keyword evidence="4" id="KW-0479">Metal-binding</keyword>
<evidence type="ECO:0000259" key="8">
    <source>
        <dbReference type="Pfam" id="PF04734"/>
    </source>
</evidence>
<dbReference type="GO" id="GO:0016020">
    <property type="term" value="C:membrane"/>
    <property type="evidence" value="ECO:0007669"/>
    <property type="project" value="GOC"/>
</dbReference>
<feature type="region of interest" description="Disordered" evidence="6">
    <location>
        <begin position="35"/>
        <end position="55"/>
    </location>
</feature>
<evidence type="ECO:0000313" key="10">
    <source>
        <dbReference type="EMBL" id="KHN97513.1"/>
    </source>
</evidence>
<dbReference type="Pfam" id="PF17048">
    <property type="entry name" value="Ceramidse_alk_C"/>
    <property type="match status" value="1"/>
</dbReference>
<evidence type="ECO:0000259" key="9">
    <source>
        <dbReference type="Pfam" id="PF17048"/>
    </source>
</evidence>
<proteinExistence type="inferred from homology"/>
<dbReference type="GO" id="GO:0042759">
    <property type="term" value="P:long-chain fatty acid biosynthetic process"/>
    <property type="evidence" value="ECO:0007669"/>
    <property type="project" value="TreeGrafter"/>
</dbReference>
<comment type="caution">
    <text evidence="10">The sequence shown here is derived from an EMBL/GenBank/DDBJ whole genome shotgun (WGS) entry which is preliminary data.</text>
</comment>
<dbReference type="RefSeq" id="XP_040678579.1">
    <property type="nucleotide sequence ID" value="XM_040823326.1"/>
</dbReference>
<feature type="binding site" evidence="4">
    <location>
        <position position="549"/>
    </location>
    <ligand>
        <name>Zn(2+)</name>
        <dbReference type="ChEBI" id="CHEBI:29105"/>
    </ligand>
</feature>